<reference evidence="2 3" key="1">
    <citation type="journal article" date="2022" name="bioRxiv">
        <title>Genomics of Preaxostyla Flagellates Illuminates Evolutionary Transitions and the Path Towards Mitochondrial Loss.</title>
        <authorList>
            <person name="Novak L.V.F."/>
            <person name="Treitli S.C."/>
            <person name="Pyrih J."/>
            <person name="Halakuc P."/>
            <person name="Pipaliya S.V."/>
            <person name="Vacek V."/>
            <person name="Brzon O."/>
            <person name="Soukal P."/>
            <person name="Eme L."/>
            <person name="Dacks J.B."/>
            <person name="Karnkowska A."/>
            <person name="Elias M."/>
            <person name="Hampl V."/>
        </authorList>
    </citation>
    <scope>NUCLEOTIDE SEQUENCE [LARGE SCALE GENOMIC DNA]</scope>
    <source>
        <strain evidence="2">NAU3</strain>
        <tissue evidence="2">Gut</tissue>
    </source>
</reference>
<protein>
    <recommendedName>
        <fullName evidence="4">Peptidase A2 domain-containing protein</fullName>
    </recommendedName>
</protein>
<gene>
    <name evidence="2" type="ORF">BLNAU_24824</name>
</gene>
<organism evidence="2 3">
    <name type="scientific">Blattamonas nauphoetae</name>
    <dbReference type="NCBI Taxonomy" id="2049346"/>
    <lineage>
        <taxon>Eukaryota</taxon>
        <taxon>Metamonada</taxon>
        <taxon>Preaxostyla</taxon>
        <taxon>Oxymonadida</taxon>
        <taxon>Blattamonas</taxon>
    </lineage>
</organism>
<keyword evidence="3" id="KW-1185">Reference proteome</keyword>
<proteinExistence type="predicted"/>
<name>A0ABQ9WLD9_9EUKA</name>
<comment type="caution">
    <text evidence="2">The sequence shown here is derived from an EMBL/GenBank/DDBJ whole genome shotgun (WGS) entry which is preliminary data.</text>
</comment>
<dbReference type="Proteomes" id="UP001281761">
    <property type="component" value="Unassembled WGS sequence"/>
</dbReference>
<evidence type="ECO:0008006" key="4">
    <source>
        <dbReference type="Google" id="ProtNLM"/>
    </source>
</evidence>
<accession>A0ABQ9WLD9</accession>
<evidence type="ECO:0000256" key="1">
    <source>
        <dbReference type="SAM" id="MobiDB-lite"/>
    </source>
</evidence>
<feature type="region of interest" description="Disordered" evidence="1">
    <location>
        <begin position="1"/>
        <end position="87"/>
    </location>
</feature>
<feature type="compositionally biased region" description="Basic residues" evidence="1">
    <location>
        <begin position="76"/>
        <end position="86"/>
    </location>
</feature>
<evidence type="ECO:0000313" key="3">
    <source>
        <dbReference type="Proteomes" id="UP001281761"/>
    </source>
</evidence>
<sequence length="104" mass="11524">MFPDYQQFAHPLRGKDTSHLRHSAQSARDEEEGSGLSGDVERAKSENAELDATLDAGASDTILVEGEDSSHTRDVRSRRRVQHGHTRPIVAERFVRSEIGVKDG</sequence>
<dbReference type="EMBL" id="JARBJD010000701">
    <property type="protein sequence ID" value="KAK2940274.1"/>
    <property type="molecule type" value="Genomic_DNA"/>
</dbReference>
<evidence type="ECO:0000313" key="2">
    <source>
        <dbReference type="EMBL" id="KAK2940274.1"/>
    </source>
</evidence>